<protein>
    <submittedName>
        <fullName evidence="9">Putative DevC protein</fullName>
    </submittedName>
</protein>
<evidence type="ECO:0000256" key="6">
    <source>
        <dbReference type="ARBA" id="ARBA00023136"/>
    </source>
</evidence>
<evidence type="ECO:0000259" key="8">
    <source>
        <dbReference type="Pfam" id="PF02687"/>
    </source>
</evidence>
<dbReference type="PIRSF" id="PIRSF031773">
    <property type="entry name" value="DevC"/>
    <property type="match status" value="1"/>
</dbReference>
<reference evidence="9 10" key="1">
    <citation type="submission" date="2017-06" db="EMBL/GenBank/DDBJ databases">
        <title>Genome sequencing of cyanobaciteial culture collection at National Institute for Environmental Studies (NIES).</title>
        <authorList>
            <person name="Hirose Y."/>
            <person name="Shimura Y."/>
            <person name="Fujisawa T."/>
            <person name="Nakamura Y."/>
            <person name="Kawachi M."/>
        </authorList>
    </citation>
    <scope>NUCLEOTIDE SEQUENCE [LARGE SCALE GENOMIC DNA]</scope>
    <source>
        <strain evidence="9 10">NIES-267</strain>
    </source>
</reference>
<feature type="domain" description="ABC3 transporter permease C-terminal" evidence="8">
    <location>
        <begin position="293"/>
        <end position="403"/>
    </location>
</feature>
<evidence type="ECO:0000313" key="10">
    <source>
        <dbReference type="Proteomes" id="UP000218418"/>
    </source>
</evidence>
<dbReference type="InterPro" id="IPR051125">
    <property type="entry name" value="ABC-4/HrtB_transporter"/>
</dbReference>
<organism evidence="9 10">
    <name type="scientific">Calothrix parasitica NIES-267</name>
    <dbReference type="NCBI Taxonomy" id="1973488"/>
    <lineage>
        <taxon>Bacteria</taxon>
        <taxon>Bacillati</taxon>
        <taxon>Cyanobacteriota</taxon>
        <taxon>Cyanophyceae</taxon>
        <taxon>Nostocales</taxon>
        <taxon>Calotrichaceae</taxon>
        <taxon>Calothrix</taxon>
    </lineage>
</organism>
<dbReference type="InterPro" id="IPR005891">
    <property type="entry name" value="DevC"/>
</dbReference>
<evidence type="ECO:0000256" key="7">
    <source>
        <dbReference type="SAM" id="Phobius"/>
    </source>
</evidence>
<keyword evidence="4 7" id="KW-0812">Transmembrane</keyword>
<sequence length="407" mass="45193">MKLPFLKKINFEVPLAWSQLSHQKVRLIVATTGVCFANILMFTQVGLLKMLTEGTTKLHESLGGDLFLVSSFSPTLRWNTSFPRAYIYQASAVNGVSDTTSVYLDTGEWLNPEFLLENNQDDSSLKTMGRFGKQVRIIAFNPAKSKALNLPDVHQQIDKLRIPNSILYDSLSQSSLGEVPELYKQRGKITTLVDNHRTHIVGLFDMGSTLFTNGNVVMSDWNYSQRRRSGVLKNANVGLIFLEKGANINQVKAQIRAILPPDIEIHTREELIAREQKFESSEPNGIVLRFGTAVGFVVGVIIVYQVLYSDINDHLSEYATLKAMGYSDNYLLFVVIQEAVILAIMGFIPGYFISTGLYQLLVSLTKIPLAMKTVVAVQVFVLTVVMCAVSGAIATTKLRSADPADVF</sequence>
<evidence type="ECO:0000256" key="5">
    <source>
        <dbReference type="ARBA" id="ARBA00022989"/>
    </source>
</evidence>
<dbReference type="GO" id="GO:0005886">
    <property type="term" value="C:plasma membrane"/>
    <property type="evidence" value="ECO:0007669"/>
    <property type="project" value="UniProtKB-SubCell"/>
</dbReference>
<dbReference type="PANTHER" id="PTHR43738">
    <property type="entry name" value="ABC TRANSPORTER, MEMBRANE PROTEIN"/>
    <property type="match status" value="1"/>
</dbReference>
<feature type="transmembrane region" description="Helical" evidence="7">
    <location>
        <begin position="27"/>
        <end position="48"/>
    </location>
</feature>
<evidence type="ECO:0000256" key="1">
    <source>
        <dbReference type="ARBA" id="ARBA00004651"/>
    </source>
</evidence>
<dbReference type="Proteomes" id="UP000218418">
    <property type="component" value="Chromosome"/>
</dbReference>
<dbReference type="EMBL" id="AP018227">
    <property type="protein sequence ID" value="BAY81624.1"/>
    <property type="molecule type" value="Genomic_DNA"/>
</dbReference>
<gene>
    <name evidence="9" type="primary">devC</name>
    <name evidence="9" type="ORF">NIES267_11010</name>
</gene>
<keyword evidence="6 7" id="KW-0472">Membrane</keyword>
<dbReference type="PANTHER" id="PTHR43738:SF1">
    <property type="entry name" value="HEMIN TRANSPORT SYSTEM PERMEASE PROTEIN HRTB-RELATED"/>
    <property type="match status" value="1"/>
</dbReference>
<feature type="transmembrane region" description="Helical" evidence="7">
    <location>
        <begin position="330"/>
        <end position="353"/>
    </location>
</feature>
<keyword evidence="3" id="KW-1003">Cell membrane</keyword>
<dbReference type="Pfam" id="PF02687">
    <property type="entry name" value="FtsX"/>
    <property type="match status" value="1"/>
</dbReference>
<keyword evidence="10" id="KW-1185">Reference proteome</keyword>
<evidence type="ECO:0000256" key="3">
    <source>
        <dbReference type="ARBA" id="ARBA00022475"/>
    </source>
</evidence>
<keyword evidence="2" id="KW-0813">Transport</keyword>
<keyword evidence="5 7" id="KW-1133">Transmembrane helix</keyword>
<dbReference type="OrthoDB" id="417886at2"/>
<dbReference type="AlphaFoldDB" id="A0A1Z4LKA4"/>
<proteinExistence type="predicted"/>
<name>A0A1Z4LKA4_9CYAN</name>
<evidence type="ECO:0000313" key="9">
    <source>
        <dbReference type="EMBL" id="BAY81624.1"/>
    </source>
</evidence>
<accession>A0A1Z4LKA4</accession>
<dbReference type="NCBIfam" id="TIGR01185">
    <property type="entry name" value="devC"/>
    <property type="match status" value="1"/>
</dbReference>
<dbReference type="InterPro" id="IPR003838">
    <property type="entry name" value="ABC3_permease_C"/>
</dbReference>
<comment type="subcellular location">
    <subcellularLocation>
        <location evidence="1">Cell membrane</location>
        <topology evidence="1">Multi-pass membrane protein</topology>
    </subcellularLocation>
</comment>
<feature type="transmembrane region" description="Helical" evidence="7">
    <location>
        <begin position="286"/>
        <end position="307"/>
    </location>
</feature>
<evidence type="ECO:0000256" key="2">
    <source>
        <dbReference type="ARBA" id="ARBA00022448"/>
    </source>
</evidence>
<feature type="transmembrane region" description="Helical" evidence="7">
    <location>
        <begin position="374"/>
        <end position="394"/>
    </location>
</feature>
<evidence type="ECO:0000256" key="4">
    <source>
        <dbReference type="ARBA" id="ARBA00022692"/>
    </source>
</evidence>